<evidence type="ECO:0000256" key="1">
    <source>
        <dbReference type="SAM" id="MobiDB-lite"/>
    </source>
</evidence>
<feature type="region of interest" description="Disordered" evidence="1">
    <location>
        <begin position="109"/>
        <end position="165"/>
    </location>
</feature>
<accession>A0AAN6UXT8</accession>
<sequence length="339" mass="37875">MPRPTTAYLLSPLLPIPGTHEITLNRQMCLGTRSLLHPRSNPVTMIKAQTQDQTQTPFTPLPPPSLGLGLGLGMRRPPSPSPGSAARPWAWIGDGWAYEMDAFKIADDDGDEEYERGEKERSEKEKKEMTSKETRSTMGPNTNTKDTNPNNHPVPDTPSSPPRKRKRNIFRRLFGRHHHPPGCSPSDPQRTHNRARWGKYIALLSAEQAAADREGPSDIEMTTLEGVERRRAGTIPAEKRLGKGCGLSLERGERVGESSFERFERCGGMGGNDEEDWREPGILIVQPEKEVDEGIARREGLWMKASPRRRVVVVEGGKVGEEKLAEIVKRERTVGREVV</sequence>
<dbReference type="EMBL" id="MU853623">
    <property type="protein sequence ID" value="KAK4140801.1"/>
    <property type="molecule type" value="Genomic_DNA"/>
</dbReference>
<name>A0AAN6UXT8_9PEZI</name>
<dbReference type="GeneID" id="87818444"/>
<proteinExistence type="predicted"/>
<feature type="compositionally biased region" description="Low complexity" evidence="1">
    <location>
        <begin position="136"/>
        <end position="153"/>
    </location>
</feature>
<protein>
    <submittedName>
        <fullName evidence="2">Uncharacterized protein</fullName>
    </submittedName>
</protein>
<dbReference type="AlphaFoldDB" id="A0AAN6UXT8"/>
<dbReference type="Proteomes" id="UP001302676">
    <property type="component" value="Unassembled WGS sequence"/>
</dbReference>
<keyword evidence="3" id="KW-1185">Reference proteome</keyword>
<evidence type="ECO:0000313" key="3">
    <source>
        <dbReference type="Proteomes" id="UP001302676"/>
    </source>
</evidence>
<gene>
    <name evidence="2" type="ORF">C8A04DRAFT_31672</name>
</gene>
<feature type="compositionally biased region" description="Basic and acidic residues" evidence="1">
    <location>
        <begin position="116"/>
        <end position="135"/>
    </location>
</feature>
<evidence type="ECO:0000313" key="2">
    <source>
        <dbReference type="EMBL" id="KAK4140801.1"/>
    </source>
</evidence>
<reference evidence="2" key="1">
    <citation type="journal article" date="2023" name="Mol. Phylogenet. Evol.">
        <title>Genome-scale phylogeny and comparative genomics of the fungal order Sordariales.</title>
        <authorList>
            <person name="Hensen N."/>
            <person name="Bonometti L."/>
            <person name="Westerberg I."/>
            <person name="Brannstrom I.O."/>
            <person name="Guillou S."/>
            <person name="Cros-Aarteil S."/>
            <person name="Calhoun S."/>
            <person name="Haridas S."/>
            <person name="Kuo A."/>
            <person name="Mondo S."/>
            <person name="Pangilinan J."/>
            <person name="Riley R."/>
            <person name="LaButti K."/>
            <person name="Andreopoulos B."/>
            <person name="Lipzen A."/>
            <person name="Chen C."/>
            <person name="Yan M."/>
            <person name="Daum C."/>
            <person name="Ng V."/>
            <person name="Clum A."/>
            <person name="Steindorff A."/>
            <person name="Ohm R.A."/>
            <person name="Martin F."/>
            <person name="Silar P."/>
            <person name="Natvig D.O."/>
            <person name="Lalanne C."/>
            <person name="Gautier V."/>
            <person name="Ament-Velasquez S.L."/>
            <person name="Kruys A."/>
            <person name="Hutchinson M.I."/>
            <person name="Powell A.J."/>
            <person name="Barry K."/>
            <person name="Miller A.N."/>
            <person name="Grigoriev I.V."/>
            <person name="Debuchy R."/>
            <person name="Gladieux P."/>
            <person name="Hiltunen Thoren M."/>
            <person name="Johannesson H."/>
        </authorList>
    </citation>
    <scope>NUCLEOTIDE SEQUENCE</scope>
    <source>
        <strain evidence="2">CBS 141.50</strain>
    </source>
</reference>
<reference evidence="2" key="2">
    <citation type="submission" date="2023-05" db="EMBL/GenBank/DDBJ databases">
        <authorList>
            <consortium name="Lawrence Berkeley National Laboratory"/>
            <person name="Steindorff A."/>
            <person name="Hensen N."/>
            <person name="Bonometti L."/>
            <person name="Westerberg I."/>
            <person name="Brannstrom I.O."/>
            <person name="Guillou S."/>
            <person name="Cros-Aarteil S."/>
            <person name="Calhoun S."/>
            <person name="Haridas S."/>
            <person name="Kuo A."/>
            <person name="Mondo S."/>
            <person name="Pangilinan J."/>
            <person name="Riley R."/>
            <person name="Labutti K."/>
            <person name="Andreopoulos B."/>
            <person name="Lipzen A."/>
            <person name="Chen C."/>
            <person name="Yanf M."/>
            <person name="Daum C."/>
            <person name="Ng V."/>
            <person name="Clum A."/>
            <person name="Ohm R."/>
            <person name="Martin F."/>
            <person name="Silar P."/>
            <person name="Natvig D."/>
            <person name="Lalanne C."/>
            <person name="Gautier V."/>
            <person name="Ament-Velasquez S.L."/>
            <person name="Kruys A."/>
            <person name="Hutchinson M.I."/>
            <person name="Powell A.J."/>
            <person name="Barry K."/>
            <person name="Miller A.N."/>
            <person name="Grigoriev I.V."/>
            <person name="Debuchy R."/>
            <person name="Gladieux P."/>
            <person name="Thoren M.H."/>
            <person name="Johannesson H."/>
        </authorList>
    </citation>
    <scope>NUCLEOTIDE SEQUENCE</scope>
    <source>
        <strain evidence="2">CBS 141.50</strain>
    </source>
</reference>
<organism evidence="2 3">
    <name type="scientific">Dichotomopilus funicola</name>
    <dbReference type="NCBI Taxonomy" id="1934379"/>
    <lineage>
        <taxon>Eukaryota</taxon>
        <taxon>Fungi</taxon>
        <taxon>Dikarya</taxon>
        <taxon>Ascomycota</taxon>
        <taxon>Pezizomycotina</taxon>
        <taxon>Sordariomycetes</taxon>
        <taxon>Sordariomycetidae</taxon>
        <taxon>Sordariales</taxon>
        <taxon>Chaetomiaceae</taxon>
        <taxon>Dichotomopilus</taxon>
    </lineage>
</organism>
<dbReference type="RefSeq" id="XP_062634172.1">
    <property type="nucleotide sequence ID" value="XM_062781831.1"/>
</dbReference>
<comment type="caution">
    <text evidence="2">The sequence shown here is derived from an EMBL/GenBank/DDBJ whole genome shotgun (WGS) entry which is preliminary data.</text>
</comment>